<keyword evidence="7" id="KW-1185">Reference proteome</keyword>
<keyword evidence="2 4" id="KW-0560">Oxidoreductase</keyword>
<comment type="similarity">
    <text evidence="1 4">Belongs to the aldehyde dehydrogenase family.</text>
</comment>
<sequence length="484" mass="51473">MNELKTMKAYPFLLNGEWKDSTSEKLIGIESPSGNDNVGEVQAMTEHEVNAAIAGANDAQQNWARKSFAARAQLLYAWAEQLLEMKDELAATIMKEVGKGLASAEKEVIRTADFIKYTAEEGKRLHGELINGGSFNAGSANKFALVNRNPVGVVLAISPFNYPVNLSAAKIAPALMGGNAVVFKPATQGAIGGTLMVEALDKAGLPSGLVNLVTGKGSEIGDHLITHPQIDLINFTGGSKTGKSISQKASMVPVILELGGKDPAIVLEDADLDKAAADIVSGGFSYSGQRCTAIKRVLVQDETADALLSKIKEKMEGLKVGAPEDNADVTPLISSKAADYVTGLIEDALEKGAALVKGNHRNGNLIYPTLLDGVTKDMDVAWEEPFGPVIPVIRVKNVEEAIHIANESEYGLQASIFTRNMEKAIHIGNELEVGSVQINGKTERGPDHFPFLGVKSSGVGVQGIRKSIESMTREKVTVLNMTQG</sequence>
<evidence type="ECO:0000256" key="3">
    <source>
        <dbReference type="PROSITE-ProRule" id="PRU10007"/>
    </source>
</evidence>
<dbReference type="SUPFAM" id="SSF53720">
    <property type="entry name" value="ALDH-like"/>
    <property type="match status" value="1"/>
</dbReference>
<gene>
    <name evidence="6" type="primary">gapN</name>
    <name evidence="6" type="ORF">GCM10009001_05240</name>
</gene>
<feature type="domain" description="Aldehyde dehydrogenase" evidence="5">
    <location>
        <begin position="18"/>
        <end position="476"/>
    </location>
</feature>
<dbReference type="PANTHER" id="PTHR42991:SF1">
    <property type="entry name" value="ALDEHYDE DEHYDROGENASE"/>
    <property type="match status" value="1"/>
</dbReference>
<evidence type="ECO:0000259" key="5">
    <source>
        <dbReference type="Pfam" id="PF00171"/>
    </source>
</evidence>
<evidence type="ECO:0000256" key="4">
    <source>
        <dbReference type="RuleBase" id="RU003345"/>
    </source>
</evidence>
<dbReference type="PROSITE" id="PS00687">
    <property type="entry name" value="ALDEHYDE_DEHYDR_GLU"/>
    <property type="match status" value="1"/>
</dbReference>
<name>A0ABN1FJB7_9BACI</name>
<dbReference type="InterPro" id="IPR029510">
    <property type="entry name" value="Ald_DH_CS_GLU"/>
</dbReference>
<organism evidence="6 7">
    <name type="scientific">Virgibacillus siamensis</name>
    <dbReference type="NCBI Taxonomy" id="480071"/>
    <lineage>
        <taxon>Bacteria</taxon>
        <taxon>Bacillati</taxon>
        <taxon>Bacillota</taxon>
        <taxon>Bacilli</taxon>
        <taxon>Bacillales</taxon>
        <taxon>Bacillaceae</taxon>
        <taxon>Virgibacillus</taxon>
    </lineage>
</organism>
<dbReference type="Gene3D" id="3.40.605.10">
    <property type="entry name" value="Aldehyde Dehydrogenase, Chain A, domain 1"/>
    <property type="match status" value="1"/>
</dbReference>
<dbReference type="Pfam" id="PF00171">
    <property type="entry name" value="Aldedh"/>
    <property type="match status" value="1"/>
</dbReference>
<evidence type="ECO:0000313" key="7">
    <source>
        <dbReference type="Proteomes" id="UP001500866"/>
    </source>
</evidence>
<proteinExistence type="inferred from homology"/>
<evidence type="ECO:0000256" key="2">
    <source>
        <dbReference type="ARBA" id="ARBA00023002"/>
    </source>
</evidence>
<comment type="caution">
    <text evidence="6">The sequence shown here is derived from an EMBL/GenBank/DDBJ whole genome shotgun (WGS) entry which is preliminary data.</text>
</comment>
<dbReference type="RefSeq" id="WP_343810025.1">
    <property type="nucleotide sequence ID" value="NZ_BAAADS010000001.1"/>
</dbReference>
<dbReference type="PANTHER" id="PTHR42991">
    <property type="entry name" value="ALDEHYDE DEHYDROGENASE"/>
    <property type="match status" value="1"/>
</dbReference>
<evidence type="ECO:0000313" key="6">
    <source>
        <dbReference type="EMBL" id="GAA0592030.1"/>
    </source>
</evidence>
<evidence type="ECO:0000256" key="1">
    <source>
        <dbReference type="ARBA" id="ARBA00009986"/>
    </source>
</evidence>
<accession>A0ABN1FJB7</accession>
<dbReference type="InterPro" id="IPR016163">
    <property type="entry name" value="Ald_DH_C"/>
</dbReference>
<dbReference type="Gene3D" id="3.40.309.10">
    <property type="entry name" value="Aldehyde Dehydrogenase, Chain A, domain 2"/>
    <property type="match status" value="1"/>
</dbReference>
<dbReference type="EMBL" id="BAAADS010000001">
    <property type="protein sequence ID" value="GAA0592030.1"/>
    <property type="molecule type" value="Genomic_DNA"/>
</dbReference>
<dbReference type="InterPro" id="IPR016160">
    <property type="entry name" value="Ald_DH_CS_CYS"/>
</dbReference>
<protein>
    <submittedName>
        <fullName evidence="6">NADP-dependent glyceraldehyde-3-phosphate dehydrogenase</fullName>
    </submittedName>
</protein>
<reference evidence="6 7" key="1">
    <citation type="journal article" date="2019" name="Int. J. Syst. Evol. Microbiol.">
        <title>The Global Catalogue of Microorganisms (GCM) 10K type strain sequencing project: providing services to taxonomists for standard genome sequencing and annotation.</title>
        <authorList>
            <consortium name="The Broad Institute Genomics Platform"/>
            <consortium name="The Broad Institute Genome Sequencing Center for Infectious Disease"/>
            <person name="Wu L."/>
            <person name="Ma J."/>
        </authorList>
    </citation>
    <scope>NUCLEOTIDE SEQUENCE [LARGE SCALE GENOMIC DNA]</scope>
    <source>
        <strain evidence="6 7">JCM 15395</strain>
    </source>
</reference>
<dbReference type="InterPro" id="IPR051020">
    <property type="entry name" value="ALDH-related_metabolic_enz"/>
</dbReference>
<dbReference type="Proteomes" id="UP001500866">
    <property type="component" value="Unassembled WGS sequence"/>
</dbReference>
<dbReference type="CDD" id="cd07082">
    <property type="entry name" value="ALDH_F11_NP-GAPDH"/>
    <property type="match status" value="1"/>
</dbReference>
<dbReference type="InterPro" id="IPR016162">
    <property type="entry name" value="Ald_DH_N"/>
</dbReference>
<dbReference type="InterPro" id="IPR015590">
    <property type="entry name" value="Aldehyde_DH_dom"/>
</dbReference>
<dbReference type="PROSITE" id="PS00070">
    <property type="entry name" value="ALDEHYDE_DEHYDR_CYS"/>
    <property type="match status" value="1"/>
</dbReference>
<dbReference type="InterPro" id="IPR016161">
    <property type="entry name" value="Ald_DH/histidinol_DH"/>
</dbReference>
<feature type="active site" evidence="3">
    <location>
        <position position="257"/>
    </location>
</feature>